<evidence type="ECO:0000313" key="2">
    <source>
        <dbReference type="Proteomes" id="UP001358586"/>
    </source>
</evidence>
<name>A0ABR0PV60_GOSAR</name>
<proteinExistence type="predicted"/>
<organism evidence="1 2">
    <name type="scientific">Gossypium arboreum</name>
    <name type="common">Tree cotton</name>
    <name type="synonym">Gossypium nanking</name>
    <dbReference type="NCBI Taxonomy" id="29729"/>
    <lineage>
        <taxon>Eukaryota</taxon>
        <taxon>Viridiplantae</taxon>
        <taxon>Streptophyta</taxon>
        <taxon>Embryophyta</taxon>
        <taxon>Tracheophyta</taxon>
        <taxon>Spermatophyta</taxon>
        <taxon>Magnoliopsida</taxon>
        <taxon>eudicotyledons</taxon>
        <taxon>Gunneridae</taxon>
        <taxon>Pentapetalae</taxon>
        <taxon>rosids</taxon>
        <taxon>malvids</taxon>
        <taxon>Malvales</taxon>
        <taxon>Malvaceae</taxon>
        <taxon>Malvoideae</taxon>
        <taxon>Gossypium</taxon>
    </lineage>
</organism>
<evidence type="ECO:0000313" key="1">
    <source>
        <dbReference type="EMBL" id="KAK5830836.1"/>
    </source>
</evidence>
<comment type="caution">
    <text evidence="1">The sequence shown here is derived from an EMBL/GenBank/DDBJ whole genome shotgun (WGS) entry which is preliminary data.</text>
</comment>
<gene>
    <name evidence="1" type="ORF">PVK06_014631</name>
</gene>
<sequence length="112" mass="12647">MDALSLSADYLILEGAECKKWKFQILFLEILCCSLDTLFCCCENCALVAPPLLAYLSCEGMLINYMSYRQISERDLLGGFQVFIVNDVLSLFHLWKVMNATAFCSPLDLSNL</sequence>
<accession>A0ABR0PV60</accession>
<protein>
    <submittedName>
        <fullName evidence="1">Uncharacterized protein</fullName>
    </submittedName>
</protein>
<keyword evidence="2" id="KW-1185">Reference proteome</keyword>
<dbReference type="Proteomes" id="UP001358586">
    <property type="component" value="Chromosome 5"/>
</dbReference>
<dbReference type="EMBL" id="JARKNE010000005">
    <property type="protein sequence ID" value="KAK5830836.1"/>
    <property type="molecule type" value="Genomic_DNA"/>
</dbReference>
<reference evidence="1 2" key="1">
    <citation type="submission" date="2023-03" db="EMBL/GenBank/DDBJ databases">
        <title>WGS of Gossypium arboreum.</title>
        <authorList>
            <person name="Yu D."/>
        </authorList>
    </citation>
    <scope>NUCLEOTIDE SEQUENCE [LARGE SCALE GENOMIC DNA]</scope>
    <source>
        <tissue evidence="1">Leaf</tissue>
    </source>
</reference>